<dbReference type="PANTHER" id="PTHR30269">
    <property type="entry name" value="TRANSMEMBRANE PROTEIN YFCA"/>
    <property type="match status" value="1"/>
</dbReference>
<comment type="subcellular location">
    <subcellularLocation>
        <location evidence="1 8">Cell membrane</location>
        <topology evidence="1 8">Multi-pass membrane protein</topology>
    </subcellularLocation>
</comment>
<evidence type="ECO:0000256" key="7">
    <source>
        <dbReference type="ARBA" id="ARBA00023136"/>
    </source>
</evidence>
<evidence type="ECO:0000256" key="2">
    <source>
        <dbReference type="ARBA" id="ARBA00009142"/>
    </source>
</evidence>
<dbReference type="PANTHER" id="PTHR30269:SF0">
    <property type="entry name" value="MEMBRANE TRANSPORTER PROTEIN YFCA-RELATED"/>
    <property type="match status" value="1"/>
</dbReference>
<dbReference type="RefSeq" id="WP_345530885.1">
    <property type="nucleotide sequence ID" value="NZ_BAABLD010000001.1"/>
</dbReference>
<dbReference type="Proteomes" id="UP001500547">
    <property type="component" value="Unassembled WGS sequence"/>
</dbReference>
<keyword evidence="5 8" id="KW-0812">Transmembrane</keyword>
<feature type="transmembrane region" description="Helical" evidence="8">
    <location>
        <begin position="238"/>
        <end position="256"/>
    </location>
</feature>
<name>A0ABP9Q6M2_9RHOO</name>
<evidence type="ECO:0000256" key="3">
    <source>
        <dbReference type="ARBA" id="ARBA00022448"/>
    </source>
</evidence>
<keyword evidence="6 8" id="KW-1133">Transmembrane helix</keyword>
<proteinExistence type="inferred from homology"/>
<dbReference type="EMBL" id="BAABLD010000001">
    <property type="protein sequence ID" value="GAA5157704.1"/>
    <property type="molecule type" value="Genomic_DNA"/>
</dbReference>
<feature type="transmembrane region" description="Helical" evidence="8">
    <location>
        <begin position="151"/>
        <end position="177"/>
    </location>
</feature>
<dbReference type="InterPro" id="IPR052017">
    <property type="entry name" value="TSUP"/>
</dbReference>
<protein>
    <recommendedName>
        <fullName evidence="8">Probable membrane transporter protein</fullName>
    </recommendedName>
</protein>
<keyword evidence="10" id="KW-1185">Reference proteome</keyword>
<keyword evidence="4 8" id="KW-1003">Cell membrane</keyword>
<feature type="transmembrane region" description="Helical" evidence="8">
    <location>
        <begin position="104"/>
        <end position="123"/>
    </location>
</feature>
<evidence type="ECO:0000256" key="4">
    <source>
        <dbReference type="ARBA" id="ARBA00022475"/>
    </source>
</evidence>
<feature type="transmembrane region" description="Helical" evidence="8">
    <location>
        <begin position="189"/>
        <end position="208"/>
    </location>
</feature>
<gene>
    <name evidence="9" type="ORF">GCM10025770_01300</name>
</gene>
<organism evidence="9 10">
    <name type="scientific">Viridibacterium curvum</name>
    <dbReference type="NCBI Taxonomy" id="1101404"/>
    <lineage>
        <taxon>Bacteria</taxon>
        <taxon>Pseudomonadati</taxon>
        <taxon>Pseudomonadota</taxon>
        <taxon>Betaproteobacteria</taxon>
        <taxon>Rhodocyclales</taxon>
        <taxon>Rhodocyclaceae</taxon>
        <taxon>Viridibacterium</taxon>
    </lineage>
</organism>
<comment type="similarity">
    <text evidence="2 8">Belongs to the 4-toluene sulfonate uptake permease (TSUP) (TC 2.A.102) family.</text>
</comment>
<evidence type="ECO:0000313" key="9">
    <source>
        <dbReference type="EMBL" id="GAA5157704.1"/>
    </source>
</evidence>
<dbReference type="InterPro" id="IPR002781">
    <property type="entry name" value="TM_pro_TauE-like"/>
</dbReference>
<feature type="transmembrane region" description="Helical" evidence="8">
    <location>
        <begin position="79"/>
        <end position="97"/>
    </location>
</feature>
<dbReference type="Pfam" id="PF01925">
    <property type="entry name" value="TauE"/>
    <property type="match status" value="1"/>
</dbReference>
<keyword evidence="7 8" id="KW-0472">Membrane</keyword>
<evidence type="ECO:0000256" key="8">
    <source>
        <dbReference type="RuleBase" id="RU363041"/>
    </source>
</evidence>
<evidence type="ECO:0000313" key="10">
    <source>
        <dbReference type="Proteomes" id="UP001500547"/>
    </source>
</evidence>
<sequence length="260" mass="27128">MPLPELTPAMALLLACAGVLGGAFNALAGGGSLFTFPVFIAAGLPPQVANASNSVAVWPGHALAVLGYRRELAGDVRQLKVSAVLALLGGATGAVLVKLIGNAAFSYAVPWLILFATLLFASAQRLGRWADGLGHGTTLERPPVVARLMEFAIGVYGGFFPAGLGVILMASLMLMGVHDLQRNNALKNLLASIATSTAVVVLSVSGLVSWPHTLVTFCGALVGGVAGTRLARVLPAQWLRRIVIATGTVLSLYYFWRYYS</sequence>
<accession>A0ABP9Q6M2</accession>
<evidence type="ECO:0000256" key="6">
    <source>
        <dbReference type="ARBA" id="ARBA00022989"/>
    </source>
</evidence>
<reference evidence="10" key="1">
    <citation type="journal article" date="2019" name="Int. J. Syst. Evol. Microbiol.">
        <title>The Global Catalogue of Microorganisms (GCM) 10K type strain sequencing project: providing services to taxonomists for standard genome sequencing and annotation.</title>
        <authorList>
            <consortium name="The Broad Institute Genomics Platform"/>
            <consortium name="The Broad Institute Genome Sequencing Center for Infectious Disease"/>
            <person name="Wu L."/>
            <person name="Ma J."/>
        </authorList>
    </citation>
    <scope>NUCLEOTIDE SEQUENCE [LARGE SCALE GENOMIC DNA]</scope>
    <source>
        <strain evidence="10">JCM 18715</strain>
    </source>
</reference>
<evidence type="ECO:0000256" key="1">
    <source>
        <dbReference type="ARBA" id="ARBA00004651"/>
    </source>
</evidence>
<comment type="caution">
    <text evidence="9">The sequence shown here is derived from an EMBL/GenBank/DDBJ whole genome shotgun (WGS) entry which is preliminary data.</text>
</comment>
<evidence type="ECO:0000256" key="5">
    <source>
        <dbReference type="ARBA" id="ARBA00022692"/>
    </source>
</evidence>
<keyword evidence="3" id="KW-0813">Transport</keyword>